<dbReference type="Proteomes" id="UP000241247">
    <property type="component" value="Unassembled WGS sequence"/>
</dbReference>
<dbReference type="AlphaFoldDB" id="A0A2T5B1K0"/>
<dbReference type="EMBL" id="PZZZ01000007">
    <property type="protein sequence ID" value="PTM92861.1"/>
    <property type="molecule type" value="Genomic_DNA"/>
</dbReference>
<dbReference type="CDD" id="cd00063">
    <property type="entry name" value="FN3"/>
    <property type="match status" value="1"/>
</dbReference>
<feature type="domain" description="Fibronectin type-III" evidence="2">
    <location>
        <begin position="771"/>
        <end position="872"/>
    </location>
</feature>
<comment type="caution">
    <text evidence="3">The sequence shown here is derived from an EMBL/GenBank/DDBJ whole genome shotgun (WGS) entry which is preliminary data.</text>
</comment>
<dbReference type="InterPro" id="IPR003961">
    <property type="entry name" value="FN3_dom"/>
</dbReference>
<reference evidence="3 4" key="1">
    <citation type="submission" date="2018-04" db="EMBL/GenBank/DDBJ databases">
        <title>Genomic Encyclopedia of Type Strains, Phase IV (KMG-IV): sequencing the most valuable type-strain genomes for metagenomic binning, comparative biology and taxonomic classification.</title>
        <authorList>
            <person name="Goeker M."/>
        </authorList>
    </citation>
    <scope>NUCLEOTIDE SEQUENCE [LARGE SCALE GENOMIC DNA]</scope>
    <source>
        <strain evidence="3 4">DSM 7138</strain>
    </source>
</reference>
<dbReference type="PROSITE" id="PS50853">
    <property type="entry name" value="FN3"/>
    <property type="match status" value="1"/>
</dbReference>
<keyword evidence="1" id="KW-0472">Membrane</keyword>
<evidence type="ECO:0000256" key="1">
    <source>
        <dbReference type="SAM" id="Phobius"/>
    </source>
</evidence>
<dbReference type="InterPro" id="IPR053171">
    <property type="entry name" value="Viral_Tip_Attach_Protein"/>
</dbReference>
<dbReference type="InterPro" id="IPR055385">
    <property type="entry name" value="GpJ_HDII-ins2"/>
</dbReference>
<accession>A0A2T5B1K0</accession>
<gene>
    <name evidence="3" type="ORF">C7449_107275</name>
</gene>
<evidence type="ECO:0000313" key="3">
    <source>
        <dbReference type="EMBL" id="PTM92861.1"/>
    </source>
</evidence>
<evidence type="ECO:0000259" key="2">
    <source>
        <dbReference type="PROSITE" id="PS50853"/>
    </source>
</evidence>
<organism evidence="3 4">
    <name type="scientific">Mycoplana dimorpha</name>
    <dbReference type="NCBI Taxonomy" id="28320"/>
    <lineage>
        <taxon>Bacteria</taxon>
        <taxon>Pseudomonadati</taxon>
        <taxon>Pseudomonadota</taxon>
        <taxon>Alphaproteobacteria</taxon>
        <taxon>Hyphomicrobiales</taxon>
        <taxon>Rhizobiaceae</taxon>
        <taxon>Mycoplana</taxon>
    </lineage>
</organism>
<name>A0A2T5B1K0_MYCDI</name>
<keyword evidence="4" id="KW-1185">Reference proteome</keyword>
<dbReference type="InterPro" id="IPR013783">
    <property type="entry name" value="Ig-like_fold"/>
</dbReference>
<evidence type="ECO:0000313" key="4">
    <source>
        <dbReference type="Proteomes" id="UP000241247"/>
    </source>
</evidence>
<feature type="transmembrane region" description="Helical" evidence="1">
    <location>
        <begin position="100"/>
        <end position="121"/>
    </location>
</feature>
<sequence length="1219" mass="132398">MMLIERIQHGDILSPADSVDVFVRPSPLRQERHQLRLPAGLSLAEIIEASHAVFPFSNRRRLYVSIGGHAVPADLWARVRVKPGATVNIVAVPGKDAFRAILGLVVAIGALFFAPLIAGAIGLAGSSLAVSLIGAGISLAGSMVINALFPVGPQENKVEKTKTLYSIGGGQNSAAQYGAIPVVFARHRISPPYASGAYTELRGNNQYLRQLFCLGYGPMDVSDIRIGETPISRFDDVDIEVIENHLTESPTLYTKPVFEEAVQILLDKKSGWVTRTTAADVSYISVDVSYPSGVIKTKKKDGKDEKYEVVIEAEYRLKGSSGAWSPLGTDRVFAKTRQAMRRTIGKDVPSGQYDIRLRKATSDYTGSSHYVTETCYWTALRGRRNAAVVKFDQPLTLIALRIRATGELSGTVDRLNCIVEPLIRAWDGSNWVDGQKSRNPADHFRHVLQGSANARPVSDSLIDLQSLQDWHAYCAANGFTFEYVATEQRSVYEMLTTIAAAGRGAVSLRDGRWGVVWDVEDSPIVQHFTPRNSWGFKSDRSYADLPHGFRVAFVNRDNGYLNDERVVYDDGFTAANATKFEGIDFPGITDKDLVWKHGRYHIAQLRLQRETYTLSTDFEHLVCTRGDRVRVNHDVVLWGAGAGRVKAVSSAPDTVTIDDTFAMEAGKTYSMRFRLADGSTLVRKITGADGEFDTFTWEGSGGLPAIGDLVMFGEDGLESVVLRVKSIMPQADLTAQLELVDDAPAIMAADKGAIPPFQTGIPAPIDYRAHAPTSLSIGDERVWTTTPPTSAFTLSWLPPDVGRVASYLVETAEKGSEDWLPVQAVTQSRIDLTGLEVGSYDVRIRAVFDNGEMSGWLRGTFKAAIFAAVPSDVSGFAIAVAGDLATLQWDAPDDAEAISHLQLRYSPVPSAFVTWQTASILRPAVTGTQVQVPAMQGTYLIKAVTWAGLQSENAAIVISTIDPLTSFNAVELAEQAAPFHGLKDGTYFDGTALRLDGATDVFSLSDFFVPGDFFLSTDGYRPLGYYDFSEVIDLEAIYTSRVSAQISAHGEWSSGDVFDVSDFFEREDFFGAIGGLWDVAVEVSTSDDDPGGAPHWSDWVPLVTGDVAARAYRFRARLESSQSDVTPVVAGLTVTVDMPDRVIAGDDIVVPSEGLSIPFSPAFKRLQGVSFAAQGLATGDTYEITGKTEAGFTIAFKNAAGTPVSRSLDYVAKGYGVLQ</sequence>
<proteinExistence type="predicted"/>
<feature type="transmembrane region" description="Helical" evidence="1">
    <location>
        <begin position="128"/>
        <end position="149"/>
    </location>
</feature>
<dbReference type="Gene3D" id="2.60.40.10">
    <property type="entry name" value="Immunoglobulins"/>
    <property type="match status" value="1"/>
</dbReference>
<dbReference type="PANTHER" id="PTHR36251:SF2">
    <property type="entry name" value="GIFSY-2 PROPHAGE HOST SPECIFICITY PROTEIN J, PHAGE LAMBDA"/>
    <property type="match status" value="1"/>
</dbReference>
<dbReference type="RefSeq" id="WP_245414433.1">
    <property type="nucleotide sequence ID" value="NZ_PZZZ01000007.1"/>
</dbReference>
<dbReference type="SUPFAM" id="SSF49265">
    <property type="entry name" value="Fibronectin type III"/>
    <property type="match status" value="1"/>
</dbReference>
<protein>
    <submittedName>
        <fullName evidence="3">Putative tail protein</fullName>
    </submittedName>
</protein>
<keyword evidence="1" id="KW-0812">Transmembrane</keyword>
<dbReference type="PANTHER" id="PTHR36251">
    <property type="entry name" value="FELS-1 PROPHAGE HOST SPECIFICITY PROTEIN-RELATED"/>
    <property type="match status" value="1"/>
</dbReference>
<dbReference type="NCBIfam" id="NF040662">
    <property type="entry name" value="attach_TipJ_rel"/>
    <property type="match status" value="1"/>
</dbReference>
<keyword evidence="1" id="KW-1133">Transmembrane helix</keyword>
<dbReference type="Pfam" id="PF24801">
    <property type="entry name" value="FNIII-A_GpJ"/>
    <property type="match status" value="1"/>
</dbReference>
<dbReference type="InterPro" id="IPR036116">
    <property type="entry name" value="FN3_sf"/>
</dbReference>